<dbReference type="Proteomes" id="UP000753908">
    <property type="component" value="Unassembled WGS sequence"/>
</dbReference>
<dbReference type="Pfam" id="PF05437">
    <property type="entry name" value="AzlD"/>
    <property type="match status" value="1"/>
</dbReference>
<reference evidence="2" key="2">
    <citation type="journal article" date="2022" name="Microbiol. Resour. Announc.">
        <title>Metagenome Sequencing to Explore Phylogenomics of Terrestrial Cyanobacteria.</title>
        <authorList>
            <person name="Ward R.D."/>
            <person name="Stajich J.E."/>
            <person name="Johansen J.R."/>
            <person name="Huntemann M."/>
            <person name="Clum A."/>
            <person name="Foster B."/>
            <person name="Foster B."/>
            <person name="Roux S."/>
            <person name="Palaniappan K."/>
            <person name="Varghese N."/>
            <person name="Mukherjee S."/>
            <person name="Reddy T.B.K."/>
            <person name="Daum C."/>
            <person name="Copeland A."/>
            <person name="Chen I.A."/>
            <person name="Ivanova N.N."/>
            <person name="Kyrpides N.C."/>
            <person name="Shapiro N."/>
            <person name="Eloe-Fadrosh E.A."/>
            <person name="Pietrasiak N."/>
        </authorList>
    </citation>
    <scope>NUCLEOTIDE SEQUENCE</scope>
    <source>
        <strain evidence="2">CPER-KK1</strain>
    </source>
</reference>
<keyword evidence="1" id="KW-1133">Transmembrane helix</keyword>
<sequence>MQIDSTTLLVILGMAVVTYATRIAGLWLMNRVTLSNRMRSWLNQIPGAVLISIVAPTVLTQSLAEVGAALATVVVAIRSGNLILAMLTGIGTVWILRSLLLGVP</sequence>
<organism evidence="2 3">
    <name type="scientific">Symplocastrum torsivum CPER-KK1</name>
    <dbReference type="NCBI Taxonomy" id="450513"/>
    <lineage>
        <taxon>Bacteria</taxon>
        <taxon>Bacillati</taxon>
        <taxon>Cyanobacteriota</taxon>
        <taxon>Cyanophyceae</taxon>
        <taxon>Oscillatoriophycideae</taxon>
        <taxon>Oscillatoriales</taxon>
        <taxon>Microcoleaceae</taxon>
        <taxon>Symplocastrum</taxon>
    </lineage>
</organism>
<comment type="caution">
    <text evidence="2">The sequence shown here is derived from an EMBL/GenBank/DDBJ whole genome shotgun (WGS) entry which is preliminary data.</text>
</comment>
<proteinExistence type="predicted"/>
<gene>
    <name evidence="2" type="ORF">KME25_22015</name>
</gene>
<evidence type="ECO:0000313" key="3">
    <source>
        <dbReference type="Proteomes" id="UP000753908"/>
    </source>
</evidence>
<evidence type="ECO:0000313" key="2">
    <source>
        <dbReference type="EMBL" id="MBW4547093.1"/>
    </source>
</evidence>
<dbReference type="AlphaFoldDB" id="A0A951UB19"/>
<feature type="transmembrane region" description="Helical" evidence="1">
    <location>
        <begin position="83"/>
        <end position="103"/>
    </location>
</feature>
<protein>
    <submittedName>
        <fullName evidence="2">AzlD domain-containing protein</fullName>
    </submittedName>
</protein>
<dbReference type="InterPro" id="IPR008407">
    <property type="entry name" value="Brnchd-chn_aa_trnsp_AzlD"/>
</dbReference>
<keyword evidence="1" id="KW-0812">Transmembrane</keyword>
<feature type="transmembrane region" description="Helical" evidence="1">
    <location>
        <begin position="6"/>
        <end position="28"/>
    </location>
</feature>
<evidence type="ECO:0000256" key="1">
    <source>
        <dbReference type="SAM" id="Phobius"/>
    </source>
</evidence>
<keyword evidence="1" id="KW-0472">Membrane</keyword>
<name>A0A951UB19_9CYAN</name>
<feature type="transmembrane region" description="Helical" evidence="1">
    <location>
        <begin position="49"/>
        <end position="77"/>
    </location>
</feature>
<accession>A0A951UB19</accession>
<reference evidence="2" key="1">
    <citation type="submission" date="2021-05" db="EMBL/GenBank/DDBJ databases">
        <authorList>
            <person name="Pietrasiak N."/>
            <person name="Ward R."/>
            <person name="Stajich J.E."/>
            <person name="Kurbessoian T."/>
        </authorList>
    </citation>
    <scope>NUCLEOTIDE SEQUENCE</scope>
    <source>
        <strain evidence="2">CPER-KK1</strain>
    </source>
</reference>
<dbReference type="EMBL" id="JAHHIF010000035">
    <property type="protein sequence ID" value="MBW4547093.1"/>
    <property type="molecule type" value="Genomic_DNA"/>
</dbReference>